<name>A0A3B3SP61_9TELE</name>
<evidence type="ECO:0000259" key="7">
    <source>
        <dbReference type="PROSITE" id="PS50950"/>
    </source>
</evidence>
<reference evidence="8" key="1">
    <citation type="submission" date="2025-08" db="UniProtKB">
        <authorList>
            <consortium name="Ensembl"/>
        </authorList>
    </citation>
    <scope>IDENTIFICATION</scope>
</reference>
<dbReference type="PROSITE" id="PS50950">
    <property type="entry name" value="ZF_THAP"/>
    <property type="match status" value="1"/>
</dbReference>
<keyword evidence="1" id="KW-0479">Metal-binding</keyword>
<dbReference type="GeneTree" id="ENSGT00940000164249"/>
<protein>
    <submittedName>
        <fullName evidence="8">THAP domain-containing protein 2-like</fullName>
    </submittedName>
</protein>
<evidence type="ECO:0000256" key="5">
    <source>
        <dbReference type="PROSITE-ProRule" id="PRU00309"/>
    </source>
</evidence>
<evidence type="ECO:0000256" key="1">
    <source>
        <dbReference type="ARBA" id="ARBA00022723"/>
    </source>
</evidence>
<dbReference type="PANTHER" id="PTHR47696:SF1">
    <property type="entry name" value="THAP DOMAIN-CONTAINING PROTEIN 2"/>
    <property type="match status" value="1"/>
</dbReference>
<keyword evidence="3" id="KW-0862">Zinc</keyword>
<dbReference type="InterPro" id="IPR026521">
    <property type="entry name" value="THAP2"/>
</dbReference>
<evidence type="ECO:0000256" key="3">
    <source>
        <dbReference type="ARBA" id="ARBA00022833"/>
    </source>
</evidence>
<dbReference type="PANTHER" id="PTHR47696">
    <property type="entry name" value="THAP DOMAIN-CONTAINING PROTEIN 2"/>
    <property type="match status" value="1"/>
</dbReference>
<evidence type="ECO:0000256" key="4">
    <source>
        <dbReference type="ARBA" id="ARBA00023125"/>
    </source>
</evidence>
<keyword evidence="6" id="KW-0175">Coiled coil</keyword>
<dbReference type="GO" id="GO:0008270">
    <property type="term" value="F:zinc ion binding"/>
    <property type="evidence" value="ECO:0007669"/>
    <property type="project" value="UniProtKB-KW"/>
</dbReference>
<dbReference type="InterPro" id="IPR006612">
    <property type="entry name" value="THAP_Znf"/>
</dbReference>
<evidence type="ECO:0000256" key="2">
    <source>
        <dbReference type="ARBA" id="ARBA00022771"/>
    </source>
</evidence>
<keyword evidence="9" id="KW-1185">Reference proteome</keyword>
<dbReference type="SMART" id="SM00980">
    <property type="entry name" value="THAP"/>
    <property type="match status" value="1"/>
</dbReference>
<evidence type="ECO:0000313" key="9">
    <source>
        <dbReference type="Proteomes" id="UP000261540"/>
    </source>
</evidence>
<keyword evidence="4 5" id="KW-0238">DNA-binding</keyword>
<sequence>MVKSCCATDCTNRYSKKSELSFYRLPKNKERRIKWITAMRRNNWNPGSETWICGFHFVSGKKSDDPLHPDYVPSIFSFTSTADQNLAVNNLEKYLRSQEVCKKRHVRARAVEVQDTEVQTEETHNDISSLHEQIKSLNTECQSLREKVHKLESELNTTALVLITMIVKRCFTKTDAVINT</sequence>
<dbReference type="Proteomes" id="UP000261540">
    <property type="component" value="Unplaced"/>
</dbReference>
<dbReference type="Pfam" id="PF05485">
    <property type="entry name" value="THAP"/>
    <property type="match status" value="1"/>
</dbReference>
<accession>A0A3B3SP61</accession>
<evidence type="ECO:0000313" key="8">
    <source>
        <dbReference type="Ensembl" id="ENSPKIP00000032539.1"/>
    </source>
</evidence>
<feature type="coiled-coil region" evidence="6">
    <location>
        <begin position="127"/>
        <end position="154"/>
    </location>
</feature>
<dbReference type="SUPFAM" id="SSF57716">
    <property type="entry name" value="Glucocorticoid receptor-like (DNA-binding domain)"/>
    <property type="match status" value="1"/>
</dbReference>
<dbReference type="AlphaFoldDB" id="A0A3B3SP61"/>
<dbReference type="GO" id="GO:0003677">
    <property type="term" value="F:DNA binding"/>
    <property type="evidence" value="ECO:0007669"/>
    <property type="project" value="UniProtKB-UniRule"/>
</dbReference>
<organism evidence="8 9">
    <name type="scientific">Paramormyrops kingsleyae</name>
    <dbReference type="NCBI Taxonomy" id="1676925"/>
    <lineage>
        <taxon>Eukaryota</taxon>
        <taxon>Metazoa</taxon>
        <taxon>Chordata</taxon>
        <taxon>Craniata</taxon>
        <taxon>Vertebrata</taxon>
        <taxon>Euteleostomi</taxon>
        <taxon>Actinopterygii</taxon>
        <taxon>Neopterygii</taxon>
        <taxon>Teleostei</taxon>
        <taxon>Osteoglossocephala</taxon>
        <taxon>Osteoglossomorpha</taxon>
        <taxon>Osteoglossiformes</taxon>
        <taxon>Mormyridae</taxon>
        <taxon>Paramormyrops</taxon>
    </lineage>
</organism>
<reference evidence="8" key="2">
    <citation type="submission" date="2025-09" db="UniProtKB">
        <authorList>
            <consortium name="Ensembl"/>
        </authorList>
    </citation>
    <scope>IDENTIFICATION</scope>
</reference>
<evidence type="ECO:0000256" key="6">
    <source>
        <dbReference type="SAM" id="Coils"/>
    </source>
</evidence>
<keyword evidence="2 5" id="KW-0863">Zinc-finger</keyword>
<feature type="domain" description="THAP-type" evidence="7">
    <location>
        <begin position="1"/>
        <end position="76"/>
    </location>
</feature>
<dbReference type="Ensembl" id="ENSPKIT00000013408.1">
    <property type="protein sequence ID" value="ENSPKIP00000032539.1"/>
    <property type="gene ID" value="ENSPKIG00000012596.1"/>
</dbReference>
<proteinExistence type="predicted"/>